<evidence type="ECO:0000256" key="1">
    <source>
        <dbReference type="ARBA" id="ARBA00004651"/>
    </source>
</evidence>
<gene>
    <name evidence="7" type="ORF">D2T29_09905</name>
</gene>
<dbReference type="AlphaFoldDB" id="A0A443KGD3"/>
<dbReference type="PIRSF" id="PIRSF019239">
    <property type="entry name" value="MrpE"/>
    <property type="match status" value="1"/>
</dbReference>
<protein>
    <submittedName>
        <fullName evidence="7">Na+/H+ antiporter subunit E</fullName>
    </submittedName>
</protein>
<evidence type="ECO:0000256" key="2">
    <source>
        <dbReference type="ARBA" id="ARBA00006228"/>
    </source>
</evidence>
<dbReference type="PANTHER" id="PTHR34584">
    <property type="entry name" value="NA(+)/H(+) ANTIPORTER SUBUNIT E1"/>
    <property type="match status" value="1"/>
</dbReference>
<name>A0A443KGD3_9RHOB</name>
<dbReference type="RefSeq" id="WP_128232270.1">
    <property type="nucleotide sequence ID" value="NZ_SAUY01000010.1"/>
</dbReference>
<sequence length="161" mass="17879">MKRLLPHPLITLSLILMWLLLTSFSVGQFLLGTIVAVFAGWAFGAIEPKGPKLKKPWKVVRLFFIVGYDIAKSNVDVAKVILRKPLTGPEGPGFLTVPLRMRDPAPLAILSLIVTATPGSVWINYDPDTGELLLHVLERGGIDWHALIRDRYEAPLMEIFA</sequence>
<evidence type="ECO:0000256" key="5">
    <source>
        <dbReference type="ARBA" id="ARBA00022989"/>
    </source>
</evidence>
<keyword evidence="3" id="KW-1003">Cell membrane</keyword>
<proteinExistence type="inferred from homology"/>
<dbReference type="EMBL" id="SAUY01000010">
    <property type="protein sequence ID" value="RWR31810.1"/>
    <property type="molecule type" value="Genomic_DNA"/>
</dbReference>
<comment type="similarity">
    <text evidence="2">Belongs to the CPA3 antiporters (TC 2.A.63) subunit E family.</text>
</comment>
<dbReference type="Proteomes" id="UP000284451">
    <property type="component" value="Unassembled WGS sequence"/>
</dbReference>
<dbReference type="NCBIfam" id="NF006520">
    <property type="entry name" value="PRK08965.1-4"/>
    <property type="match status" value="1"/>
</dbReference>
<dbReference type="Pfam" id="PF01899">
    <property type="entry name" value="MNHE"/>
    <property type="match status" value="1"/>
</dbReference>
<dbReference type="GO" id="GO:0008324">
    <property type="term" value="F:monoatomic cation transmembrane transporter activity"/>
    <property type="evidence" value="ECO:0007669"/>
    <property type="project" value="InterPro"/>
</dbReference>
<dbReference type="GO" id="GO:0005886">
    <property type="term" value="C:plasma membrane"/>
    <property type="evidence" value="ECO:0007669"/>
    <property type="project" value="UniProtKB-SubCell"/>
</dbReference>
<keyword evidence="6" id="KW-0472">Membrane</keyword>
<accession>A0A443KGD3</accession>
<evidence type="ECO:0000313" key="7">
    <source>
        <dbReference type="EMBL" id="RWR31810.1"/>
    </source>
</evidence>
<reference evidence="7 8" key="1">
    <citation type="submission" date="2019-01" db="EMBL/GenBank/DDBJ databases">
        <title>Sinorhodobacter populi sp. nov. isolated from the symptomatic bark tissue of Populus euramericana canker.</title>
        <authorList>
            <person name="Xu G."/>
        </authorList>
    </citation>
    <scope>NUCLEOTIDE SEQUENCE [LARGE SCALE GENOMIC DNA]</scope>
    <source>
        <strain evidence="7 8">07D10-4-3</strain>
    </source>
</reference>
<comment type="caution">
    <text evidence="7">The sequence shown here is derived from an EMBL/GenBank/DDBJ whole genome shotgun (WGS) entry which is preliminary data.</text>
</comment>
<comment type="subcellular location">
    <subcellularLocation>
        <location evidence="1">Cell membrane</location>
        <topology evidence="1">Multi-pass membrane protein</topology>
    </subcellularLocation>
</comment>
<evidence type="ECO:0000256" key="4">
    <source>
        <dbReference type="ARBA" id="ARBA00022692"/>
    </source>
</evidence>
<keyword evidence="5" id="KW-1133">Transmembrane helix</keyword>
<reference evidence="7 8" key="2">
    <citation type="submission" date="2019-01" db="EMBL/GenBank/DDBJ databases">
        <authorList>
            <person name="Li Y."/>
        </authorList>
    </citation>
    <scope>NUCLEOTIDE SEQUENCE [LARGE SCALE GENOMIC DNA]</scope>
    <source>
        <strain evidence="7 8">07D10-4-3</strain>
    </source>
</reference>
<evidence type="ECO:0000256" key="6">
    <source>
        <dbReference type="ARBA" id="ARBA00023136"/>
    </source>
</evidence>
<evidence type="ECO:0000313" key="8">
    <source>
        <dbReference type="Proteomes" id="UP000284451"/>
    </source>
</evidence>
<evidence type="ECO:0000256" key="3">
    <source>
        <dbReference type="ARBA" id="ARBA00022475"/>
    </source>
</evidence>
<dbReference type="InterPro" id="IPR002758">
    <property type="entry name" value="Cation_antiport_E"/>
</dbReference>
<keyword evidence="4" id="KW-0812">Transmembrane</keyword>
<dbReference type="PANTHER" id="PTHR34584:SF1">
    <property type="entry name" value="NA(+)_H(+) ANTIPORTER SUBUNIT E1"/>
    <property type="match status" value="1"/>
</dbReference>
<organism evidence="7 8">
    <name type="scientific">Paenirhodobacter populi</name>
    <dbReference type="NCBI Taxonomy" id="2306993"/>
    <lineage>
        <taxon>Bacteria</taxon>
        <taxon>Pseudomonadati</taxon>
        <taxon>Pseudomonadota</taxon>
        <taxon>Alphaproteobacteria</taxon>
        <taxon>Rhodobacterales</taxon>
        <taxon>Rhodobacter group</taxon>
        <taxon>Paenirhodobacter</taxon>
    </lineage>
</organism>